<feature type="binding site" description="proximal binding residue" evidence="4">
    <location>
        <position position="332"/>
    </location>
    <ligand>
        <name>heme b</name>
        <dbReference type="ChEBI" id="CHEBI:60344"/>
    </ligand>
    <ligandPart>
        <name>Fe</name>
        <dbReference type="ChEBI" id="CHEBI:18248"/>
    </ligandPart>
</feature>
<keyword evidence="3 4" id="KW-0408">Iron</keyword>
<dbReference type="Gene3D" id="1.20.58.480">
    <property type="match status" value="1"/>
</dbReference>
<dbReference type="GO" id="GO:0033754">
    <property type="term" value="F:indoleamine 2,3-dioxygenase activity"/>
    <property type="evidence" value="ECO:0007669"/>
    <property type="project" value="TreeGrafter"/>
</dbReference>
<dbReference type="Pfam" id="PF01231">
    <property type="entry name" value="IDO"/>
    <property type="match status" value="1"/>
</dbReference>
<dbReference type="GO" id="GO:0005737">
    <property type="term" value="C:cytoplasm"/>
    <property type="evidence" value="ECO:0007669"/>
    <property type="project" value="TreeGrafter"/>
</dbReference>
<sequence>MKLFRGLSYKSCSSFGLSETHGFTIGQEPPGIPSLQNLYPHYELVQSLQNSPQNILQQIASLPTVDPTPLYQETLQLELAALLYGMIVSSYYWNTETPSTKIPANISIPFLQISQKLRRPPILTAASLHYHNWKFIENSGNFHVNNFQALFTFSGTKDEENFYLTPMYIEYLGTPLIDACYKLYSGLENSNKFQVIEALDAFKDTIEIMTKTFKLIYQKVDPKIFYFGFRKKLKSFETGVIFEGVSENSEIYAGASAAQIPIVKYIDEVFNLNKNDEFIQKMWNYMKTEHRNFISYIGTIRPRDMKEKIIELGAVEEWNNAIEKICKLREAHLKLAYHYVLAPGQGKDQKGTGGSSIEQFLSSLIASTKLGLI</sequence>
<dbReference type="GO" id="GO:0046872">
    <property type="term" value="F:metal ion binding"/>
    <property type="evidence" value="ECO:0007669"/>
    <property type="project" value="UniProtKB-KW"/>
</dbReference>
<dbReference type="PANTHER" id="PTHR28657">
    <property type="entry name" value="INDOLEAMINE 2,3-DIOXYGENASE"/>
    <property type="match status" value="1"/>
</dbReference>
<evidence type="ECO:0000256" key="4">
    <source>
        <dbReference type="PIRSR" id="PIRSR600898-1"/>
    </source>
</evidence>
<evidence type="ECO:0000313" key="6">
    <source>
        <dbReference type="Proteomes" id="UP001162131"/>
    </source>
</evidence>
<evidence type="ECO:0000313" key="5">
    <source>
        <dbReference type="EMBL" id="CAG9316050.1"/>
    </source>
</evidence>
<dbReference type="GO" id="GO:0020037">
    <property type="term" value="F:heme binding"/>
    <property type="evidence" value="ECO:0007669"/>
    <property type="project" value="InterPro"/>
</dbReference>
<keyword evidence="4" id="KW-0349">Heme</keyword>
<evidence type="ECO:0008006" key="7">
    <source>
        <dbReference type="Google" id="ProtNLM"/>
    </source>
</evidence>
<gene>
    <name evidence="5" type="ORF">BSTOLATCC_MIC15493</name>
</gene>
<reference evidence="5" key="1">
    <citation type="submission" date="2021-09" db="EMBL/GenBank/DDBJ databases">
        <authorList>
            <consortium name="AG Swart"/>
            <person name="Singh M."/>
            <person name="Singh A."/>
            <person name="Seah K."/>
            <person name="Emmerich C."/>
        </authorList>
    </citation>
    <scope>NUCLEOTIDE SEQUENCE</scope>
    <source>
        <strain evidence="5">ATCC30299</strain>
    </source>
</reference>
<evidence type="ECO:0000256" key="1">
    <source>
        <dbReference type="ARBA" id="ARBA00007119"/>
    </source>
</evidence>
<organism evidence="5 6">
    <name type="scientific">Blepharisma stoltei</name>
    <dbReference type="NCBI Taxonomy" id="1481888"/>
    <lineage>
        <taxon>Eukaryota</taxon>
        <taxon>Sar</taxon>
        <taxon>Alveolata</taxon>
        <taxon>Ciliophora</taxon>
        <taxon>Postciliodesmatophora</taxon>
        <taxon>Heterotrichea</taxon>
        <taxon>Heterotrichida</taxon>
        <taxon>Blepharismidae</taxon>
        <taxon>Blepharisma</taxon>
    </lineage>
</organism>
<dbReference type="SUPFAM" id="SSF140959">
    <property type="entry name" value="Indolic compounds 2,3-dioxygenase-like"/>
    <property type="match status" value="1"/>
</dbReference>
<evidence type="ECO:0000256" key="2">
    <source>
        <dbReference type="ARBA" id="ARBA00022723"/>
    </source>
</evidence>
<comment type="similarity">
    <text evidence="1">Belongs to the indoleamine 2,3-dioxygenase family.</text>
</comment>
<evidence type="ECO:0000256" key="3">
    <source>
        <dbReference type="ARBA" id="ARBA00023004"/>
    </source>
</evidence>
<keyword evidence="6" id="KW-1185">Reference proteome</keyword>
<dbReference type="PANTHER" id="PTHR28657:SF5">
    <property type="entry name" value="INDOLEAMINE 2,3-DIOXYGENASE"/>
    <property type="match status" value="1"/>
</dbReference>
<dbReference type="GO" id="GO:0019441">
    <property type="term" value="P:L-tryptophan catabolic process to kynurenine"/>
    <property type="evidence" value="ECO:0007669"/>
    <property type="project" value="InterPro"/>
</dbReference>
<dbReference type="EMBL" id="CAJZBQ010000015">
    <property type="protein sequence ID" value="CAG9316050.1"/>
    <property type="molecule type" value="Genomic_DNA"/>
</dbReference>
<name>A0AAU9IXQ9_9CILI</name>
<accession>A0AAU9IXQ9</accession>
<protein>
    <recommendedName>
        <fullName evidence="7">Indoleamine 2,3-dioxygenase</fullName>
    </recommendedName>
</protein>
<proteinExistence type="inferred from homology"/>
<dbReference type="AlphaFoldDB" id="A0AAU9IXQ9"/>
<keyword evidence="2 4" id="KW-0479">Metal-binding</keyword>
<dbReference type="InterPro" id="IPR037217">
    <property type="entry name" value="Trp/Indoleamine_2_3_dOase-like"/>
</dbReference>
<dbReference type="Proteomes" id="UP001162131">
    <property type="component" value="Unassembled WGS sequence"/>
</dbReference>
<dbReference type="InterPro" id="IPR000898">
    <property type="entry name" value="Indolamine_dOase"/>
</dbReference>
<comment type="caution">
    <text evidence="5">The sequence shown here is derived from an EMBL/GenBank/DDBJ whole genome shotgun (WGS) entry which is preliminary data.</text>
</comment>
<dbReference type="GO" id="GO:0034354">
    <property type="term" value="P:'de novo' NAD+ biosynthetic process from L-tryptophan"/>
    <property type="evidence" value="ECO:0007669"/>
    <property type="project" value="TreeGrafter"/>
</dbReference>